<evidence type="ECO:0000313" key="10">
    <source>
        <dbReference type="EMBL" id="PKZ63583.1"/>
    </source>
</evidence>
<comment type="caution">
    <text evidence="10">The sequence shown here is derived from an EMBL/GenBank/DDBJ whole genome shotgun (WGS) entry which is preliminary data.</text>
</comment>
<dbReference type="SMART" id="SM01110">
    <property type="entry name" value="Cutinase"/>
    <property type="match status" value="1"/>
</dbReference>
<comment type="subcellular location">
    <subcellularLocation>
        <location evidence="1 8">Secreted</location>
    </subcellularLocation>
</comment>
<dbReference type="EMBL" id="PKJC01000023">
    <property type="protein sequence ID" value="PKZ63583.1"/>
    <property type="molecule type" value="Genomic_DNA"/>
</dbReference>
<evidence type="ECO:0000256" key="2">
    <source>
        <dbReference type="ARBA" id="ARBA00007534"/>
    </source>
</evidence>
<evidence type="ECO:0000256" key="8">
    <source>
        <dbReference type="RuleBase" id="RU361263"/>
    </source>
</evidence>
<feature type="signal peptide" evidence="8">
    <location>
        <begin position="1"/>
        <end position="35"/>
    </location>
</feature>
<keyword evidence="5 8" id="KW-0732">Signal</keyword>
<dbReference type="PANTHER" id="PTHR33630">
    <property type="entry name" value="CUTINASE RV1984C-RELATED-RELATED"/>
    <property type="match status" value="1"/>
</dbReference>
<dbReference type="InterPro" id="IPR029058">
    <property type="entry name" value="AB_hydrolase_fold"/>
</dbReference>
<evidence type="ECO:0000256" key="3">
    <source>
        <dbReference type="ARBA" id="ARBA00022487"/>
    </source>
</evidence>
<sequence length="681" mass="69395">MGVILRQRFTKVVSAGAVVAAVAGSSLVTVPAASAAPAAGCAPVTIVMMAGTGETHAAANPNQPVGMLKGVTDRVKASVGDNVSVIFPAYSASAFNKGLNYVQSKQTGIDSLKHTLTSQVSQCPNTQIVLGGYSQGADIAGDVASDIGNDRGPIEAEKVLAVALLADPGRGTPGEALVGPNANRGVGMGGNRPGGMGSLSGRVATICDTGTKTTPGDMYCNLDRQKYPLVSSISQMLATTPAEAGVKQQTERQMAGLPGATGVSPTGQQSPSQLTSAMTTDWSSADLGQLGSNVSTLAQSLANTPSGGRAVDLGQIATTASSVSNTLQPLQQLIGSGTVDPTTTKDLSAAPVGSPDRAALTVLNNANKADLSGAVTTSQQLATTAGTLAQQSGSGSLDPAQAQQLSSLSNQLGQQTAPLTATPAPTMATASNVLSVLAPQKVIEQVLNVVVGLGSTNWIGMINGLSMTVQRAVALDVPGVRKSAQEINEAIAPLVKMAAQVDFKWIASILRMIPDPSGYTQIAATVLDFVGNLDIIRLVNNVQRIEGIAFDVLEQRNLVRLADLVPVGLDLATVASGVLNGGTKTPASGYQPNLVAGTTLSNQVAGADFLGLTNSMIQLVSSEDANNLAGLVDAGVEVSQFVGGATRNHVAYGNYKVDNSGRSAIEWLAEWITLKVQRVQA</sequence>
<dbReference type="Gene3D" id="3.40.50.1820">
    <property type="entry name" value="alpha/beta hydrolase"/>
    <property type="match status" value="1"/>
</dbReference>
<keyword evidence="4 8" id="KW-0964">Secreted</keyword>
<feature type="chain" id="PRO_5013988255" description="Cutinase" evidence="8">
    <location>
        <begin position="36"/>
        <end position="681"/>
    </location>
</feature>
<evidence type="ECO:0000256" key="1">
    <source>
        <dbReference type="ARBA" id="ARBA00004613"/>
    </source>
</evidence>
<comment type="function">
    <text evidence="8">Catalyzes the hydrolysis of complex carboxylic polyesters found in the cell wall of plants. Degrades cutin, a macromolecule that forms the structure of the plant cuticle.</text>
</comment>
<comment type="similarity">
    <text evidence="2 8">Belongs to the cutinase family.</text>
</comment>
<dbReference type="InterPro" id="IPR043580">
    <property type="entry name" value="CUTINASE_1"/>
</dbReference>
<dbReference type="GO" id="GO:0005576">
    <property type="term" value="C:extracellular region"/>
    <property type="evidence" value="ECO:0007669"/>
    <property type="project" value="UniProtKB-SubCell"/>
</dbReference>
<proteinExistence type="inferred from homology"/>
<keyword evidence="6 8" id="KW-0378">Hydrolase</keyword>
<dbReference type="PANTHER" id="PTHR33630:SF9">
    <property type="entry name" value="CUTINASE 4"/>
    <property type="match status" value="1"/>
</dbReference>
<dbReference type="Pfam" id="PF01083">
    <property type="entry name" value="Cutinase"/>
    <property type="match status" value="1"/>
</dbReference>
<evidence type="ECO:0000256" key="9">
    <source>
        <dbReference type="SAM" id="MobiDB-lite"/>
    </source>
</evidence>
<evidence type="ECO:0000313" key="11">
    <source>
        <dbReference type="Proteomes" id="UP000234662"/>
    </source>
</evidence>
<gene>
    <name evidence="10" type="ORF">CYJ73_21210</name>
</gene>
<dbReference type="PROSITE" id="PS00155">
    <property type="entry name" value="CUTINASE_1"/>
    <property type="match status" value="1"/>
</dbReference>
<accession>A0A2I1R387</accession>
<feature type="region of interest" description="Disordered" evidence="9">
    <location>
        <begin position="253"/>
        <end position="278"/>
    </location>
</feature>
<dbReference type="EC" id="3.1.1.-" evidence="8"/>
<organism evidence="10 11">
    <name type="scientific">Gordonia terrae</name>
    <dbReference type="NCBI Taxonomy" id="2055"/>
    <lineage>
        <taxon>Bacteria</taxon>
        <taxon>Bacillati</taxon>
        <taxon>Actinomycetota</taxon>
        <taxon>Actinomycetes</taxon>
        <taxon>Mycobacteriales</taxon>
        <taxon>Gordoniaceae</taxon>
        <taxon>Gordonia</taxon>
    </lineage>
</organism>
<reference evidence="10 11" key="1">
    <citation type="submission" date="2017-12" db="EMBL/GenBank/DDBJ databases">
        <title>Phylogenetic diversity of female urinary microbiome.</title>
        <authorList>
            <person name="Thomas-White K."/>
            <person name="Wolfe A.J."/>
        </authorList>
    </citation>
    <scope>NUCLEOTIDE SEQUENCE [LARGE SCALE GENOMIC DNA]</scope>
    <source>
        <strain evidence="10 11">UMB0777</strain>
    </source>
</reference>
<dbReference type="GO" id="GO:0052689">
    <property type="term" value="F:carboxylic ester hydrolase activity"/>
    <property type="evidence" value="ECO:0007669"/>
    <property type="project" value="UniProtKB-KW"/>
</dbReference>
<protein>
    <recommendedName>
        <fullName evidence="8">Cutinase</fullName>
        <ecNumber evidence="8">3.1.1.-</ecNumber>
    </recommendedName>
</protein>
<evidence type="ECO:0000256" key="5">
    <source>
        <dbReference type="ARBA" id="ARBA00022729"/>
    </source>
</evidence>
<dbReference type="RefSeq" id="WP_101822096.1">
    <property type="nucleotide sequence ID" value="NZ_PKJC01000023.1"/>
</dbReference>
<feature type="compositionally biased region" description="Polar residues" evidence="9">
    <location>
        <begin position="263"/>
        <end position="278"/>
    </location>
</feature>
<keyword evidence="7" id="KW-1015">Disulfide bond</keyword>
<dbReference type="Proteomes" id="UP000234662">
    <property type="component" value="Unassembled WGS sequence"/>
</dbReference>
<dbReference type="SUPFAM" id="SSF53474">
    <property type="entry name" value="alpha/beta-Hydrolases"/>
    <property type="match status" value="1"/>
</dbReference>
<keyword evidence="3 8" id="KW-0719">Serine esterase</keyword>
<evidence type="ECO:0000256" key="4">
    <source>
        <dbReference type="ARBA" id="ARBA00022525"/>
    </source>
</evidence>
<name>A0A2I1R387_9ACTN</name>
<dbReference type="AlphaFoldDB" id="A0A2I1R387"/>
<evidence type="ECO:0000256" key="7">
    <source>
        <dbReference type="ARBA" id="ARBA00023157"/>
    </source>
</evidence>
<evidence type="ECO:0000256" key="6">
    <source>
        <dbReference type="ARBA" id="ARBA00022801"/>
    </source>
</evidence>
<dbReference type="InterPro" id="IPR000675">
    <property type="entry name" value="Cutinase/axe"/>
</dbReference>